<evidence type="ECO:0000256" key="1">
    <source>
        <dbReference type="ARBA" id="ARBA00004123"/>
    </source>
</evidence>
<dbReference type="CDD" id="cd00067">
    <property type="entry name" value="GAL4"/>
    <property type="match status" value="1"/>
</dbReference>
<dbReference type="GO" id="GO:0008270">
    <property type="term" value="F:zinc ion binding"/>
    <property type="evidence" value="ECO:0007669"/>
    <property type="project" value="InterPro"/>
</dbReference>
<dbReference type="PANTHER" id="PTHR47540:SF4">
    <property type="entry name" value="TRANSCRIPTION FACTOR RGLT"/>
    <property type="match status" value="1"/>
</dbReference>
<dbReference type="AlphaFoldDB" id="A0A9W9GSV3"/>
<gene>
    <name evidence="7" type="ORF">N7515_005292</name>
</gene>
<comment type="caution">
    <text evidence="7">The sequence shown here is derived from an EMBL/GenBank/DDBJ whole genome shotgun (WGS) entry which is preliminary data.</text>
</comment>
<comment type="subcellular location">
    <subcellularLocation>
        <location evidence="1">Nucleus</location>
    </subcellularLocation>
</comment>
<evidence type="ECO:0000259" key="6">
    <source>
        <dbReference type="PROSITE" id="PS50048"/>
    </source>
</evidence>
<evidence type="ECO:0000313" key="7">
    <source>
        <dbReference type="EMBL" id="KAJ5129253.1"/>
    </source>
</evidence>
<dbReference type="PANTHER" id="PTHR47540">
    <property type="entry name" value="THIAMINE REPRESSIBLE GENES REGULATORY PROTEIN THI5"/>
    <property type="match status" value="1"/>
</dbReference>
<dbReference type="OrthoDB" id="10261408at2759"/>
<keyword evidence="3" id="KW-0238">DNA-binding</keyword>
<accession>A0A9W9GSV3</accession>
<keyword evidence="2" id="KW-0805">Transcription regulation</keyword>
<feature type="domain" description="Zn(2)-C6 fungal-type" evidence="6">
    <location>
        <begin position="27"/>
        <end position="57"/>
    </location>
</feature>
<dbReference type="GO" id="GO:0000981">
    <property type="term" value="F:DNA-binding transcription factor activity, RNA polymerase II-specific"/>
    <property type="evidence" value="ECO:0007669"/>
    <property type="project" value="InterPro"/>
</dbReference>
<reference evidence="7" key="1">
    <citation type="submission" date="2022-11" db="EMBL/GenBank/DDBJ databases">
        <authorList>
            <person name="Petersen C."/>
        </authorList>
    </citation>
    <scope>NUCLEOTIDE SEQUENCE</scope>
    <source>
        <strain evidence="7">IBT 22155</strain>
    </source>
</reference>
<keyword evidence="5" id="KW-0539">Nucleus</keyword>
<dbReference type="EMBL" id="JAPQKL010000005">
    <property type="protein sequence ID" value="KAJ5129253.1"/>
    <property type="molecule type" value="Genomic_DNA"/>
</dbReference>
<sequence length="429" mass="46900">MALLPEYMGAASQPLTNDASKLKRHAACDECRHRKLKCSGELTGCLRCTKQSLSCNYSIQKQMGRPPKKRLRTDDEGFDFAAQSGADIWLNPEDLQQLSAGITSTTGAIPDSDHLCPVLYWRPGYENSPQSQSADTPLSRDDYTNTWRSDRLKQPNLSVFPTSSPWPDFSTVSEATAMPLPFPNPAAFAPMGHIPLSPSTSISSDSSASSCSCLASLYLNLSQMSSLPSFPVSDDTLCSLYIAARTARDVIRCDICPRSFATGVQNTMFIGTLLTVLADAWMRVSKADAAKLGPVCAPAEYVSRVLQGPDPARAWKIWLHKIVRRAVIGGPIEPESTTACSRQPDLLSMITEIEKRQRRWHEPGQHPLFESDSAQAQGWPQHNGDPCGENEYLCLQVVGSARNVIANFNFDASDYPEGVEPVTAANAAR</sequence>
<dbReference type="SUPFAM" id="SSF57701">
    <property type="entry name" value="Zn2/Cys6 DNA-binding domain"/>
    <property type="match status" value="1"/>
</dbReference>
<evidence type="ECO:0000256" key="5">
    <source>
        <dbReference type="ARBA" id="ARBA00023242"/>
    </source>
</evidence>
<evidence type="ECO:0000256" key="4">
    <source>
        <dbReference type="ARBA" id="ARBA00023163"/>
    </source>
</evidence>
<dbReference type="Gene3D" id="4.10.240.10">
    <property type="entry name" value="Zn(2)-C6 fungal-type DNA-binding domain"/>
    <property type="match status" value="1"/>
</dbReference>
<dbReference type="InterPro" id="IPR036864">
    <property type="entry name" value="Zn2-C6_fun-type_DNA-bd_sf"/>
</dbReference>
<evidence type="ECO:0000256" key="2">
    <source>
        <dbReference type="ARBA" id="ARBA00023015"/>
    </source>
</evidence>
<dbReference type="RefSeq" id="XP_056519632.1">
    <property type="nucleotide sequence ID" value="XM_056666036.1"/>
</dbReference>
<protein>
    <recommendedName>
        <fullName evidence="6">Zn(2)-C6 fungal-type domain-containing protein</fullName>
    </recommendedName>
</protein>
<dbReference type="GO" id="GO:0043565">
    <property type="term" value="F:sequence-specific DNA binding"/>
    <property type="evidence" value="ECO:0007669"/>
    <property type="project" value="TreeGrafter"/>
</dbReference>
<dbReference type="InterPro" id="IPR051711">
    <property type="entry name" value="Stress_Response_Reg"/>
</dbReference>
<dbReference type="SMART" id="SM00066">
    <property type="entry name" value="GAL4"/>
    <property type="match status" value="1"/>
</dbReference>
<dbReference type="GO" id="GO:0005634">
    <property type="term" value="C:nucleus"/>
    <property type="evidence" value="ECO:0007669"/>
    <property type="project" value="UniProtKB-SubCell"/>
</dbReference>
<dbReference type="PROSITE" id="PS50048">
    <property type="entry name" value="ZN2_CY6_FUNGAL_2"/>
    <property type="match status" value="1"/>
</dbReference>
<reference evidence="7" key="2">
    <citation type="journal article" date="2023" name="IMA Fungus">
        <title>Comparative genomic study of the Penicillium genus elucidates a diverse pangenome and 15 lateral gene transfer events.</title>
        <authorList>
            <person name="Petersen C."/>
            <person name="Sorensen T."/>
            <person name="Nielsen M.R."/>
            <person name="Sondergaard T.E."/>
            <person name="Sorensen J.L."/>
            <person name="Fitzpatrick D.A."/>
            <person name="Frisvad J.C."/>
            <person name="Nielsen K.L."/>
        </authorList>
    </citation>
    <scope>NUCLEOTIDE SEQUENCE</scope>
    <source>
        <strain evidence="7">IBT 22155</strain>
    </source>
</reference>
<organism evidence="7 8">
    <name type="scientific">Penicillium bovifimosum</name>
    <dbReference type="NCBI Taxonomy" id="126998"/>
    <lineage>
        <taxon>Eukaryota</taxon>
        <taxon>Fungi</taxon>
        <taxon>Dikarya</taxon>
        <taxon>Ascomycota</taxon>
        <taxon>Pezizomycotina</taxon>
        <taxon>Eurotiomycetes</taxon>
        <taxon>Eurotiomycetidae</taxon>
        <taxon>Eurotiales</taxon>
        <taxon>Aspergillaceae</taxon>
        <taxon>Penicillium</taxon>
    </lineage>
</organism>
<keyword evidence="8" id="KW-1185">Reference proteome</keyword>
<dbReference type="Proteomes" id="UP001149079">
    <property type="component" value="Unassembled WGS sequence"/>
</dbReference>
<keyword evidence="4" id="KW-0804">Transcription</keyword>
<dbReference type="InterPro" id="IPR001138">
    <property type="entry name" value="Zn2Cys6_DnaBD"/>
</dbReference>
<name>A0A9W9GSV3_9EURO</name>
<evidence type="ECO:0000256" key="3">
    <source>
        <dbReference type="ARBA" id="ARBA00023125"/>
    </source>
</evidence>
<dbReference type="GeneID" id="81405206"/>
<dbReference type="PROSITE" id="PS00463">
    <property type="entry name" value="ZN2_CY6_FUNGAL_1"/>
    <property type="match status" value="1"/>
</dbReference>
<evidence type="ECO:0000313" key="8">
    <source>
        <dbReference type="Proteomes" id="UP001149079"/>
    </source>
</evidence>
<dbReference type="GO" id="GO:0045944">
    <property type="term" value="P:positive regulation of transcription by RNA polymerase II"/>
    <property type="evidence" value="ECO:0007669"/>
    <property type="project" value="TreeGrafter"/>
</dbReference>
<dbReference type="Pfam" id="PF00172">
    <property type="entry name" value="Zn_clus"/>
    <property type="match status" value="1"/>
</dbReference>
<proteinExistence type="predicted"/>